<dbReference type="EMBL" id="AFYH01150921">
    <property type="status" value="NOT_ANNOTATED_CDS"/>
    <property type="molecule type" value="Genomic_DNA"/>
</dbReference>
<evidence type="ECO:0000259" key="15">
    <source>
        <dbReference type="PROSITE" id="PS50189"/>
    </source>
</evidence>
<evidence type="ECO:0000256" key="2">
    <source>
        <dbReference type="ARBA" id="ARBA00011027"/>
    </source>
</evidence>
<dbReference type="GO" id="GO:0031012">
    <property type="term" value="C:extracellular matrix"/>
    <property type="evidence" value="ECO:0007669"/>
    <property type="project" value="TreeGrafter"/>
</dbReference>
<dbReference type="Ensembl" id="ENSLACT00000012557.1">
    <property type="protein sequence ID" value="ENSLACP00000012464.1"/>
    <property type="gene ID" value="ENSLACG00000010983.1"/>
</dbReference>
<dbReference type="Gene3D" id="2.40.50.120">
    <property type="match status" value="1"/>
</dbReference>
<name>H3AS43_LATCH</name>
<dbReference type="FunFam" id="3.90.370.10:FF:000001">
    <property type="entry name" value="Metalloproteinase inhibitor 3"/>
    <property type="match status" value="1"/>
</dbReference>
<feature type="disulfide bond" evidence="13">
    <location>
        <begin position="161"/>
        <end position="166"/>
    </location>
</feature>
<dbReference type="PANTHER" id="PTHR11844">
    <property type="entry name" value="METALLOPROTEASE INHIBITOR"/>
    <property type="match status" value="1"/>
</dbReference>
<dbReference type="OMA" id="ITTPNEC"/>
<evidence type="ECO:0000256" key="5">
    <source>
        <dbReference type="ARBA" id="ARBA00022608"/>
    </source>
</evidence>
<dbReference type="MEROPS" id="I35.004"/>
<gene>
    <name evidence="16" type="primary">TIMP4</name>
</gene>
<keyword evidence="17" id="KW-1185">Reference proteome</keyword>
<feature type="disulfide bond" evidence="13">
    <location>
        <begin position="27"/>
        <end position="100"/>
    </location>
</feature>
<dbReference type="EMBL" id="AFYH01150922">
    <property type="status" value="NOT_ANNOTATED_CDS"/>
    <property type="molecule type" value="Genomic_DNA"/>
</dbReference>
<dbReference type="EMBL" id="AFYH01150918">
    <property type="status" value="NOT_ANNOTATED_CDS"/>
    <property type="molecule type" value="Genomic_DNA"/>
</dbReference>
<evidence type="ECO:0000256" key="6">
    <source>
        <dbReference type="ARBA" id="ARBA00022690"/>
    </source>
</evidence>
<dbReference type="Pfam" id="PF00965">
    <property type="entry name" value="TIMP"/>
    <property type="match status" value="1"/>
</dbReference>
<feature type="disulfide bond" evidence="13">
    <location>
        <begin position="156"/>
        <end position="203"/>
    </location>
</feature>
<comment type="subcellular location">
    <subcellularLocation>
        <location evidence="1">Secreted</location>
    </subcellularLocation>
</comment>
<dbReference type="InterPro" id="IPR008993">
    <property type="entry name" value="TIMP-like_OB-fold"/>
</dbReference>
<keyword evidence="5" id="KW-0483">Metalloprotease inhibitor</keyword>
<proteinExistence type="inferred from homology"/>
<dbReference type="SMART" id="SM00206">
    <property type="entry name" value="NTR"/>
    <property type="match status" value="1"/>
</dbReference>
<comment type="similarity">
    <text evidence="2">Belongs to the protease inhibitor I35 (TIMP) family.</text>
</comment>
<evidence type="ECO:0000256" key="13">
    <source>
        <dbReference type="PIRSR" id="PIRSR601820-3"/>
    </source>
</evidence>
<dbReference type="EMBL" id="AFYH01150919">
    <property type="status" value="NOT_ANNOTATED_CDS"/>
    <property type="molecule type" value="Genomic_DNA"/>
</dbReference>
<dbReference type="PANTHER" id="PTHR11844:SF26">
    <property type="entry name" value="METALLOPROTEINASE INHIBITOR 4"/>
    <property type="match status" value="1"/>
</dbReference>
<reference evidence="17" key="1">
    <citation type="submission" date="2011-08" db="EMBL/GenBank/DDBJ databases">
        <title>The draft genome of Latimeria chalumnae.</title>
        <authorList>
            <person name="Di Palma F."/>
            <person name="Alfoldi J."/>
            <person name="Johnson J."/>
            <person name="Berlin A."/>
            <person name="Gnerre S."/>
            <person name="Jaffe D."/>
            <person name="MacCallum I."/>
            <person name="Young S."/>
            <person name="Walker B.J."/>
            <person name="Lander E."/>
            <person name="Lindblad-Toh K."/>
        </authorList>
    </citation>
    <scope>NUCLEOTIDE SEQUENCE [LARGE SCALE GENOMIC DNA]</scope>
    <source>
        <strain evidence="17">Wild caught</strain>
    </source>
</reference>
<evidence type="ECO:0000313" key="16">
    <source>
        <dbReference type="Ensembl" id="ENSLACP00000012464.1"/>
    </source>
</evidence>
<dbReference type="SUPFAM" id="SSF50242">
    <property type="entry name" value="TIMP-like"/>
    <property type="match status" value="1"/>
</dbReference>
<accession>H3AS43</accession>
<dbReference type="GO" id="GO:0051045">
    <property type="term" value="P:negative regulation of membrane protein ectodomain proteolysis"/>
    <property type="evidence" value="ECO:0007669"/>
    <property type="project" value="TreeGrafter"/>
</dbReference>
<feature type="disulfide bond" evidence="13">
    <location>
        <begin position="174"/>
        <end position="195"/>
    </location>
</feature>
<evidence type="ECO:0000256" key="9">
    <source>
        <dbReference type="ARBA" id="ARBA00023157"/>
    </source>
</evidence>
<evidence type="ECO:0000256" key="3">
    <source>
        <dbReference type="ARBA" id="ARBA00013515"/>
    </source>
</evidence>
<evidence type="ECO:0000256" key="11">
    <source>
        <dbReference type="ARBA" id="ARBA00030105"/>
    </source>
</evidence>
<keyword evidence="4" id="KW-0964">Secreted</keyword>
<dbReference type="EMBL" id="AFYH01150920">
    <property type="status" value="NOT_ANNOTATED_CDS"/>
    <property type="molecule type" value="Genomic_DNA"/>
</dbReference>
<sequence>MRTPVSGLLASVLLLLTLRLQELVDACSCAPTHPQDAFCRSDIVIRAKISGEKMVYPVNSSITEYFKMIQYEIKQVKMFKGFEKVKDVQYVYTSLYSSLCGVKLEASNKKQYLLSGRISNDGKVHISLCNFIVPWDELSLSQKKSLNHRYQMGCDCRISRCYTLPCSTTAANECLWTDRLIEKKLYGYQAKYYACIKRSDGSCSWYRGGPPPEKEFIDITDP</sequence>
<dbReference type="GeneID" id="102360684"/>
<feature type="signal peptide" evidence="14">
    <location>
        <begin position="1"/>
        <end position="26"/>
    </location>
</feature>
<dbReference type="InParanoid" id="H3AS43"/>
<dbReference type="STRING" id="7897.ENSLACP00000012464"/>
<evidence type="ECO:0000313" key="17">
    <source>
        <dbReference type="Proteomes" id="UP000008672"/>
    </source>
</evidence>
<dbReference type="InterPro" id="IPR030490">
    <property type="entry name" value="TIMP_CS"/>
</dbReference>
<evidence type="ECO:0000256" key="12">
    <source>
        <dbReference type="PIRSR" id="PIRSR601820-1"/>
    </source>
</evidence>
<dbReference type="InterPro" id="IPR027465">
    <property type="entry name" value="TIMP_C"/>
</dbReference>
<dbReference type="Bgee" id="ENSLACG00000010983">
    <property type="expression patterns" value="Expressed in pelvic fin and 5 other cell types or tissues"/>
</dbReference>
<keyword evidence="6" id="KW-0646">Protease inhibitor</keyword>
<dbReference type="PROSITE" id="PS50189">
    <property type="entry name" value="NTR"/>
    <property type="match status" value="1"/>
</dbReference>
<dbReference type="GO" id="GO:0008191">
    <property type="term" value="F:metalloendopeptidase inhibitor activity"/>
    <property type="evidence" value="ECO:0007669"/>
    <property type="project" value="InterPro"/>
</dbReference>
<dbReference type="InterPro" id="IPR001134">
    <property type="entry name" value="Netrin_domain"/>
</dbReference>
<feature type="domain" description="NTR" evidence="15">
    <location>
        <begin position="27"/>
        <end position="154"/>
    </location>
</feature>
<dbReference type="HOGENOM" id="CLU_084029_0_0_1"/>
<evidence type="ECO:0000256" key="1">
    <source>
        <dbReference type="ARBA" id="ARBA00004613"/>
    </source>
</evidence>
<dbReference type="FunCoup" id="H3AS43">
    <property type="interactions" value="43"/>
</dbReference>
<dbReference type="InterPro" id="IPR001820">
    <property type="entry name" value="TIMP"/>
</dbReference>
<dbReference type="GeneTree" id="ENSGT00940000159798"/>
<dbReference type="GO" id="GO:0005615">
    <property type="term" value="C:extracellular space"/>
    <property type="evidence" value="ECO:0007669"/>
    <property type="project" value="TreeGrafter"/>
</dbReference>
<keyword evidence="8 12" id="KW-0862">Zinc</keyword>
<dbReference type="GO" id="GO:0009725">
    <property type="term" value="P:response to hormone"/>
    <property type="evidence" value="ECO:0007669"/>
    <property type="project" value="TreeGrafter"/>
</dbReference>
<dbReference type="Gene3D" id="3.90.370.10">
    <property type="entry name" value="Tissue inhibitor of metalloproteinase-1. Chain B, domain 1"/>
    <property type="match status" value="1"/>
</dbReference>
<evidence type="ECO:0000256" key="8">
    <source>
        <dbReference type="ARBA" id="ARBA00022833"/>
    </source>
</evidence>
<dbReference type="PROSITE" id="PS00288">
    <property type="entry name" value="TIMP"/>
    <property type="match status" value="1"/>
</dbReference>
<reference evidence="16" key="3">
    <citation type="submission" date="2025-09" db="UniProtKB">
        <authorList>
            <consortium name="Ensembl"/>
        </authorList>
    </citation>
    <scope>IDENTIFICATION</scope>
</reference>
<dbReference type="AlphaFoldDB" id="H3AS43"/>
<keyword evidence="7 12" id="KW-0479">Metal-binding</keyword>
<keyword evidence="9 13" id="KW-1015">Disulfide bond</keyword>
<evidence type="ECO:0000256" key="14">
    <source>
        <dbReference type="SAM" id="SignalP"/>
    </source>
</evidence>
<protein>
    <recommendedName>
        <fullName evidence="3">Metalloproteinase inhibitor 4</fullName>
    </recommendedName>
    <alternativeName>
        <fullName evidence="11">Tissue inhibitor of metalloproteinases 4</fullName>
    </alternativeName>
</protein>
<evidence type="ECO:0000256" key="10">
    <source>
        <dbReference type="ARBA" id="ARBA00023215"/>
    </source>
</evidence>
<dbReference type="CDD" id="cd03585">
    <property type="entry name" value="NTR_TIMP"/>
    <property type="match status" value="1"/>
</dbReference>
<feature type="disulfide bond" evidence="13">
    <location>
        <begin position="29"/>
        <end position="129"/>
    </location>
</feature>
<keyword evidence="10" id="KW-0481">Metalloenzyme inhibitor</keyword>
<dbReference type="Proteomes" id="UP000008672">
    <property type="component" value="Unassembled WGS sequence"/>
</dbReference>
<organism evidence="16 17">
    <name type="scientific">Latimeria chalumnae</name>
    <name type="common">Coelacanth</name>
    <dbReference type="NCBI Taxonomy" id="7897"/>
    <lineage>
        <taxon>Eukaryota</taxon>
        <taxon>Metazoa</taxon>
        <taxon>Chordata</taxon>
        <taxon>Craniata</taxon>
        <taxon>Vertebrata</taxon>
        <taxon>Euteleostomi</taxon>
        <taxon>Coelacanthiformes</taxon>
        <taxon>Coelacanthidae</taxon>
        <taxon>Latimeria</taxon>
    </lineage>
</organism>
<feature type="disulfide bond" evidence="13">
    <location>
        <begin position="39"/>
        <end position="154"/>
    </location>
</feature>
<dbReference type="GO" id="GO:0046872">
    <property type="term" value="F:metal ion binding"/>
    <property type="evidence" value="ECO:0007669"/>
    <property type="project" value="UniProtKB-KW"/>
</dbReference>
<reference evidence="16" key="2">
    <citation type="submission" date="2025-08" db="UniProtKB">
        <authorList>
            <consortium name="Ensembl"/>
        </authorList>
    </citation>
    <scope>IDENTIFICATION</scope>
</reference>
<feature type="chain" id="PRO_5003580541" description="Metalloproteinase inhibitor 4" evidence="14">
    <location>
        <begin position="27"/>
        <end position="222"/>
    </location>
</feature>
<dbReference type="KEGG" id="lcm:102360684"/>
<dbReference type="GO" id="GO:0002020">
    <property type="term" value="F:protease binding"/>
    <property type="evidence" value="ECO:0007669"/>
    <property type="project" value="TreeGrafter"/>
</dbReference>
<dbReference type="OrthoDB" id="6041373at2759"/>
<feature type="binding site" evidence="12">
    <location>
        <position position="27"/>
    </location>
    <ligand>
        <name>Zn(2+)</name>
        <dbReference type="ChEBI" id="CHEBI:29105"/>
        <note>ligand shared with metalloproteinase partner</note>
    </ligand>
</feature>
<dbReference type="GO" id="GO:0034097">
    <property type="term" value="P:response to cytokine"/>
    <property type="evidence" value="ECO:0007669"/>
    <property type="project" value="TreeGrafter"/>
</dbReference>
<evidence type="ECO:0000256" key="4">
    <source>
        <dbReference type="ARBA" id="ARBA00022525"/>
    </source>
</evidence>
<keyword evidence="14" id="KW-0732">Signal</keyword>
<dbReference type="eggNOG" id="KOG4745">
    <property type="taxonomic scope" value="Eukaryota"/>
</dbReference>
<evidence type="ECO:0000256" key="7">
    <source>
        <dbReference type="ARBA" id="ARBA00022723"/>
    </source>
</evidence>